<keyword evidence="6" id="KW-1003">Cell membrane</keyword>
<dbReference type="InterPro" id="IPR000490">
    <property type="entry name" value="Glyco_hydro_17"/>
</dbReference>
<dbReference type="KEGG" id="psoj:PHYSODRAFT_534509"/>
<protein>
    <recommendedName>
        <fullName evidence="5">glucan endo-1,3-beta-D-glucosidase</fullName>
        <ecNumber evidence="5">3.2.1.39</ecNumber>
    </recommendedName>
    <alternativeName>
        <fullName evidence="18">Endo-1,3-beta-glucanase btgC</fullName>
    </alternativeName>
    <alternativeName>
        <fullName evidence="17">Laminarinase btgC</fullName>
    </alternativeName>
</protein>
<dbReference type="SUPFAM" id="SSF51445">
    <property type="entry name" value="(Trans)glycosidases"/>
    <property type="match status" value="1"/>
</dbReference>
<dbReference type="Proteomes" id="UP000002640">
    <property type="component" value="Unassembled WGS sequence"/>
</dbReference>
<dbReference type="EMBL" id="JH159155">
    <property type="protein sequence ID" value="EGZ14831.1"/>
    <property type="molecule type" value="Genomic_DNA"/>
</dbReference>
<dbReference type="STRING" id="1094619.G4ZK27"/>
<dbReference type="AlphaFoldDB" id="G4ZK27"/>
<feature type="signal peptide" evidence="20">
    <location>
        <begin position="1"/>
        <end position="16"/>
    </location>
</feature>
<comment type="subcellular location">
    <subcellularLocation>
        <location evidence="3">Cell membrane</location>
    </subcellularLocation>
    <subcellularLocation>
        <location evidence="2">Secreted</location>
        <location evidence="2">Cell wall</location>
    </subcellularLocation>
</comment>
<evidence type="ECO:0000256" key="8">
    <source>
        <dbReference type="ARBA" id="ARBA00022525"/>
    </source>
</evidence>
<evidence type="ECO:0000256" key="6">
    <source>
        <dbReference type="ARBA" id="ARBA00022475"/>
    </source>
</evidence>
<dbReference type="InterPro" id="IPR017853">
    <property type="entry name" value="GH"/>
</dbReference>
<evidence type="ECO:0000256" key="19">
    <source>
        <dbReference type="RuleBase" id="RU004335"/>
    </source>
</evidence>
<keyword evidence="7" id="KW-0134">Cell wall</keyword>
<evidence type="ECO:0000313" key="21">
    <source>
        <dbReference type="EMBL" id="EGZ05136.1"/>
    </source>
</evidence>
<dbReference type="Pfam" id="PF00332">
    <property type="entry name" value="Glyco_hydro_17"/>
    <property type="match status" value="1"/>
</dbReference>
<evidence type="ECO:0000256" key="16">
    <source>
        <dbReference type="ARBA" id="ARBA00037649"/>
    </source>
</evidence>
<evidence type="ECO:0000313" key="22">
    <source>
        <dbReference type="EMBL" id="EGZ14831.1"/>
    </source>
</evidence>
<evidence type="ECO:0000256" key="18">
    <source>
        <dbReference type="ARBA" id="ARBA00043078"/>
    </source>
</evidence>
<dbReference type="PANTHER" id="PTHR16631:SF17">
    <property type="entry name" value="GLUCAN ENDO-1,3-BETA-GLUCOSIDASE BTGC"/>
    <property type="match status" value="1"/>
</dbReference>
<feature type="non-terminal residue" evidence="22">
    <location>
        <position position="305"/>
    </location>
</feature>
<keyword evidence="15" id="KW-0624">Polysaccharide degradation</keyword>
<dbReference type="RefSeq" id="XP_009528580.1">
    <property type="nucleotide sequence ID" value="XM_009530285.1"/>
</dbReference>
<dbReference type="SMR" id="G4ZK27"/>
<evidence type="ECO:0000256" key="4">
    <source>
        <dbReference type="ARBA" id="ARBA00008773"/>
    </source>
</evidence>
<organism evidence="23">
    <name type="scientific">Phytophthora sojae (strain P6497)</name>
    <name type="common">Soybean stem and root rot agent</name>
    <name type="synonym">Phytophthora megasperma f. sp. glycines</name>
    <dbReference type="NCBI Taxonomy" id="1094619"/>
    <lineage>
        <taxon>Eukaryota</taxon>
        <taxon>Sar</taxon>
        <taxon>Stramenopiles</taxon>
        <taxon>Oomycota</taxon>
        <taxon>Peronosporomycetes</taxon>
        <taxon>Peronosporales</taxon>
        <taxon>Peronosporaceae</taxon>
        <taxon>Phytophthora</taxon>
    </lineage>
</organism>
<dbReference type="GO" id="GO:0071555">
    <property type="term" value="P:cell wall organization"/>
    <property type="evidence" value="ECO:0007669"/>
    <property type="project" value="UniProtKB-KW"/>
</dbReference>
<keyword evidence="9 20" id="KW-0732">Signal</keyword>
<comment type="catalytic activity">
    <reaction evidence="1">
        <text>Hydrolysis of (1-&gt;3)-beta-D-glucosidic linkages in (1-&gt;3)-beta-D-glucans.</text>
        <dbReference type="EC" id="3.2.1.39"/>
    </reaction>
</comment>
<dbReference type="GO" id="GO:0000272">
    <property type="term" value="P:polysaccharide catabolic process"/>
    <property type="evidence" value="ECO:0007669"/>
    <property type="project" value="UniProtKB-KW"/>
</dbReference>
<evidence type="ECO:0000256" key="15">
    <source>
        <dbReference type="ARBA" id="ARBA00023326"/>
    </source>
</evidence>
<evidence type="ECO:0000256" key="2">
    <source>
        <dbReference type="ARBA" id="ARBA00004191"/>
    </source>
</evidence>
<keyword evidence="23" id="KW-1185">Reference proteome</keyword>
<keyword evidence="11" id="KW-0472">Membrane</keyword>
<dbReference type="RefSeq" id="XP_009539294.1">
    <property type="nucleotide sequence ID" value="XM_009540999.1"/>
</dbReference>
<proteinExistence type="inferred from homology"/>
<evidence type="ECO:0000256" key="5">
    <source>
        <dbReference type="ARBA" id="ARBA00012780"/>
    </source>
</evidence>
<keyword evidence="13" id="KW-0119">Carbohydrate metabolism</keyword>
<evidence type="ECO:0000256" key="9">
    <source>
        <dbReference type="ARBA" id="ARBA00022729"/>
    </source>
</evidence>
<comment type="similarity">
    <text evidence="4 19">Belongs to the glycosyl hydrolase 17 family.</text>
</comment>
<keyword evidence="10" id="KW-0378">Hydrolase</keyword>
<dbReference type="GO" id="GO:0005886">
    <property type="term" value="C:plasma membrane"/>
    <property type="evidence" value="ECO:0007669"/>
    <property type="project" value="UniProtKB-SubCell"/>
</dbReference>
<feature type="chain" id="PRO_5010834043" description="glucan endo-1,3-beta-D-glucosidase" evidence="20">
    <location>
        <begin position="17"/>
        <end position="305"/>
    </location>
</feature>
<evidence type="ECO:0000256" key="20">
    <source>
        <dbReference type="SAM" id="SignalP"/>
    </source>
</evidence>
<comment type="function">
    <text evidence="16">Glucanases play a role in cell expansion during growth, in cell-cell fusion during mating, and in spore release during sporulation. This enzyme may be involved in beta-glucan degradation. Active on laminarin and lichenan.</text>
</comment>
<dbReference type="PANTHER" id="PTHR16631">
    <property type="entry name" value="GLUCAN 1,3-BETA-GLUCOSIDASE"/>
    <property type="match status" value="1"/>
</dbReference>
<gene>
    <name evidence="22" type="ORF">PHYSODRAFT_509708</name>
    <name evidence="21" type="ORF">PHYSODRAFT_534509</name>
</gene>
<evidence type="ECO:0000256" key="1">
    <source>
        <dbReference type="ARBA" id="ARBA00000382"/>
    </source>
</evidence>
<evidence type="ECO:0000256" key="7">
    <source>
        <dbReference type="ARBA" id="ARBA00022512"/>
    </source>
</evidence>
<dbReference type="EMBL" id="JH159168">
    <property type="protein sequence ID" value="EGZ05136.1"/>
    <property type="molecule type" value="Genomic_DNA"/>
</dbReference>
<dbReference type="GeneID" id="20659022"/>
<evidence type="ECO:0000256" key="3">
    <source>
        <dbReference type="ARBA" id="ARBA00004236"/>
    </source>
</evidence>
<evidence type="ECO:0000313" key="23">
    <source>
        <dbReference type="Proteomes" id="UP000002640"/>
    </source>
</evidence>
<dbReference type="InParanoid" id="G4ZK27"/>
<keyword evidence="12" id="KW-0325">Glycoprotein</keyword>
<dbReference type="EC" id="3.2.1.39" evidence="5"/>
<evidence type="ECO:0000256" key="11">
    <source>
        <dbReference type="ARBA" id="ARBA00023136"/>
    </source>
</evidence>
<reference evidence="22 23" key="1">
    <citation type="journal article" date="2006" name="Science">
        <title>Phytophthora genome sequences uncover evolutionary origins and mechanisms of pathogenesis.</title>
        <authorList>
            <person name="Tyler B.M."/>
            <person name="Tripathy S."/>
            <person name="Zhang X."/>
            <person name="Dehal P."/>
            <person name="Jiang R.H."/>
            <person name="Aerts A."/>
            <person name="Arredondo F.D."/>
            <person name="Baxter L."/>
            <person name="Bensasson D."/>
            <person name="Beynon J.L."/>
            <person name="Chapman J."/>
            <person name="Damasceno C.M."/>
            <person name="Dorrance A.E."/>
            <person name="Dou D."/>
            <person name="Dickerman A.W."/>
            <person name="Dubchak I.L."/>
            <person name="Garbelotto M."/>
            <person name="Gijzen M."/>
            <person name="Gordon S.G."/>
            <person name="Govers F."/>
            <person name="Grunwald N.J."/>
            <person name="Huang W."/>
            <person name="Ivors K.L."/>
            <person name="Jones R.W."/>
            <person name="Kamoun S."/>
            <person name="Krampis K."/>
            <person name="Lamour K.H."/>
            <person name="Lee M.K."/>
            <person name="McDonald W.H."/>
            <person name="Medina M."/>
            <person name="Meijer H.J."/>
            <person name="Nordberg E.K."/>
            <person name="Maclean D.J."/>
            <person name="Ospina-Giraldo M.D."/>
            <person name="Morris P.F."/>
            <person name="Phuntumart V."/>
            <person name="Putnam N.H."/>
            <person name="Rash S."/>
            <person name="Rose J.K."/>
            <person name="Sakihama Y."/>
            <person name="Salamov A.A."/>
            <person name="Savidor A."/>
            <person name="Scheuring C.F."/>
            <person name="Smith B.M."/>
            <person name="Sobral B.W."/>
            <person name="Terry A."/>
            <person name="Torto-Alalibo T.A."/>
            <person name="Win J."/>
            <person name="Xu Z."/>
            <person name="Zhang H."/>
            <person name="Grigoriev I.V."/>
            <person name="Rokhsar D.S."/>
            <person name="Boore J.L."/>
        </authorList>
    </citation>
    <scope>NUCLEOTIDE SEQUENCE [LARGE SCALE GENOMIC DNA]</scope>
    <source>
        <strain evidence="22 23">P6497</strain>
    </source>
</reference>
<reference evidence="22" key="2">
    <citation type="submission" date="2011-09" db="EMBL/GenBank/DDBJ databases">
        <authorList>
            <consortium name="US DOE Joint Genome Institute (JGI-PGF)"/>
            <person name="Aerts A."/>
            <person name="Grimwood J."/>
            <person name="Schmutz J."/>
            <person name="Lucas S."/>
            <person name="Hammon N."/>
            <person name="Glavina del Rio T."/>
            <person name="Dalin E."/>
            <person name="Tice H."/>
            <person name="Pitluck S."/>
            <person name="Dehal P."/>
            <person name="Chapman J."/>
            <person name="Putman N.H."/>
            <person name="Salamov A.A."/>
            <person name="Terry A."/>
            <person name="Rokhsar D.S."/>
            <person name="Boore J.L."/>
            <person name="Tripathy S."/>
            <person name="Tyler B.M."/>
            <person name="Grigoriev I.V."/>
        </authorList>
    </citation>
    <scope>NUCLEOTIDE SEQUENCE</scope>
    <source>
        <strain evidence="22">P6497</strain>
    </source>
</reference>
<dbReference type="GO" id="GO:0042973">
    <property type="term" value="F:glucan endo-1,3-beta-D-glucosidase activity"/>
    <property type="evidence" value="ECO:0007669"/>
    <property type="project" value="UniProtKB-EC"/>
</dbReference>
<dbReference type="InterPro" id="IPR050732">
    <property type="entry name" value="Beta-glucan_modifiers"/>
</dbReference>
<dbReference type="KEGG" id="psoj:PHYSODRAFT_509708"/>
<evidence type="ECO:0000256" key="10">
    <source>
        <dbReference type="ARBA" id="ARBA00022801"/>
    </source>
</evidence>
<sequence>MLSFKLLGAIAAFTSALLTKQAAQSFCIHGINYNPRIGPDWAAQGQQCKSAADIQADMETLYQVTGSVRLYGLGDCDQVSRVLPAAINTGLSVSLGLWVSGDEAVFDAEFSRLQTLIQQHSSLFSGGSIVDIHVGSEAVYRKEITAEENIAYLQRVKALLAAYSLASVPVTIAEIGDVYLAHPNLIDAVDVVQANGFPMWEKIAVENAVQYFDTRMQPLYQQAAALGKRVEIGETGWASGGSSPKASEASPVNAARYFYNFFQMAQARNLPFYYFEGFDEEWKITASNATVEGYFGLFHEDRTLK</sequence>
<keyword evidence="8" id="KW-0964">Secreted</keyword>
<evidence type="ECO:0000256" key="17">
    <source>
        <dbReference type="ARBA" id="ARBA00042373"/>
    </source>
</evidence>
<evidence type="ECO:0000256" key="12">
    <source>
        <dbReference type="ARBA" id="ARBA00023180"/>
    </source>
</evidence>
<name>G4ZK27_PHYSP</name>
<dbReference type="Gene3D" id="3.20.20.80">
    <property type="entry name" value="Glycosidases"/>
    <property type="match status" value="1"/>
</dbReference>
<evidence type="ECO:0000256" key="13">
    <source>
        <dbReference type="ARBA" id="ARBA00023277"/>
    </source>
</evidence>
<accession>G4ZK27</accession>
<keyword evidence="14" id="KW-0961">Cell wall biogenesis/degradation</keyword>
<evidence type="ECO:0000256" key="14">
    <source>
        <dbReference type="ARBA" id="ARBA00023316"/>
    </source>
</evidence>
<dbReference type="GeneID" id="20662019"/>